<proteinExistence type="predicted"/>
<name>A0ABV4BEN4_9GAMM</name>
<dbReference type="SMART" id="SM00450">
    <property type="entry name" value="RHOD"/>
    <property type="match status" value="1"/>
</dbReference>
<comment type="caution">
    <text evidence="2">The sequence shown here is derived from an EMBL/GenBank/DDBJ whole genome shotgun (WGS) entry which is preliminary data.</text>
</comment>
<dbReference type="InterPro" id="IPR050229">
    <property type="entry name" value="GlpE_sulfurtransferase"/>
</dbReference>
<dbReference type="EMBL" id="JBDKXB010000014">
    <property type="protein sequence ID" value="MEY6432993.1"/>
    <property type="molecule type" value="Genomic_DNA"/>
</dbReference>
<dbReference type="PANTHER" id="PTHR43031">
    <property type="entry name" value="FAD-DEPENDENT OXIDOREDUCTASE"/>
    <property type="match status" value="1"/>
</dbReference>
<dbReference type="InterPro" id="IPR001763">
    <property type="entry name" value="Rhodanese-like_dom"/>
</dbReference>
<dbReference type="InterPro" id="IPR036873">
    <property type="entry name" value="Rhodanese-like_dom_sf"/>
</dbReference>
<gene>
    <name evidence="2" type="ORF">ABC977_11310</name>
</gene>
<dbReference type="SUPFAM" id="SSF52821">
    <property type="entry name" value="Rhodanese/Cell cycle control phosphatase"/>
    <property type="match status" value="1"/>
</dbReference>
<organism evidence="2 3">
    <name type="scientific">Thioalkalicoccus limnaeus</name>
    <dbReference type="NCBI Taxonomy" id="120681"/>
    <lineage>
        <taxon>Bacteria</taxon>
        <taxon>Pseudomonadati</taxon>
        <taxon>Pseudomonadota</taxon>
        <taxon>Gammaproteobacteria</taxon>
        <taxon>Chromatiales</taxon>
        <taxon>Chromatiaceae</taxon>
        <taxon>Thioalkalicoccus</taxon>
    </lineage>
</organism>
<dbReference type="PANTHER" id="PTHR43031:SF1">
    <property type="entry name" value="PYRIDINE NUCLEOTIDE-DISULPHIDE OXIDOREDUCTASE"/>
    <property type="match status" value="1"/>
</dbReference>
<dbReference type="CDD" id="cd00158">
    <property type="entry name" value="RHOD"/>
    <property type="match status" value="1"/>
</dbReference>
<accession>A0ABV4BEN4</accession>
<evidence type="ECO:0000259" key="1">
    <source>
        <dbReference type="PROSITE" id="PS50206"/>
    </source>
</evidence>
<keyword evidence="3" id="KW-1185">Reference proteome</keyword>
<reference evidence="2 3" key="1">
    <citation type="submission" date="2024-05" db="EMBL/GenBank/DDBJ databases">
        <title>Genome Sequence and Characterization of the New Strain Purple Sulfur Bacterium of Genus Thioalkalicoccus.</title>
        <authorList>
            <person name="Bryantseva I.A."/>
            <person name="Kyndt J.A."/>
            <person name="Imhoff J.F."/>
        </authorList>
    </citation>
    <scope>NUCLEOTIDE SEQUENCE [LARGE SCALE GENOMIC DNA]</scope>
    <source>
        <strain evidence="2 3">Um2</strain>
    </source>
</reference>
<feature type="domain" description="Rhodanese" evidence="1">
    <location>
        <begin position="16"/>
        <end position="104"/>
    </location>
</feature>
<evidence type="ECO:0000313" key="3">
    <source>
        <dbReference type="Proteomes" id="UP001564408"/>
    </source>
</evidence>
<dbReference type="RefSeq" id="WP_369667379.1">
    <property type="nucleotide sequence ID" value="NZ_JBDKXB010000014.1"/>
</dbReference>
<dbReference type="Gene3D" id="3.40.250.10">
    <property type="entry name" value="Rhodanese-like domain"/>
    <property type="match status" value="1"/>
</dbReference>
<evidence type="ECO:0000313" key="2">
    <source>
        <dbReference type="EMBL" id="MEY6432993.1"/>
    </source>
</evidence>
<dbReference type="PROSITE" id="PS50206">
    <property type="entry name" value="RHODANESE_3"/>
    <property type="match status" value="1"/>
</dbReference>
<dbReference type="Pfam" id="PF00581">
    <property type="entry name" value="Rhodanese"/>
    <property type="match status" value="1"/>
</dbReference>
<sequence>MINEIDSASLREKMGAGERIQVIDIRSPAELAEGMLPGAQSMPMHLIPLRWQDLPKDREVVLYCRSGARSYHACQFLVQQGLDQVLNLRGGIAAWARHGFEIERPASRP</sequence>
<protein>
    <submittedName>
        <fullName evidence="2">Rhodanese-like domain-containing protein</fullName>
    </submittedName>
</protein>
<dbReference type="Proteomes" id="UP001564408">
    <property type="component" value="Unassembled WGS sequence"/>
</dbReference>